<feature type="transmembrane region" description="Helical" evidence="2">
    <location>
        <begin position="263"/>
        <end position="285"/>
    </location>
</feature>
<keyword evidence="5" id="KW-1185">Reference proteome</keyword>
<evidence type="ECO:0000313" key="4">
    <source>
        <dbReference type="EMBL" id="KAF2453375.1"/>
    </source>
</evidence>
<accession>A0A6A6NNM8</accession>
<keyword evidence="2" id="KW-1133">Transmembrane helix</keyword>
<sequence length="311" mass="34268">MASGSIDQARETRESIQDLEEVEPSPVEETPVDAETDDGYFPQSNSAKLPLHAKSSSLGLSGHNPVYYLSRLHRYSTYAFTPFVLIHLTSTSLIPLATRSIPTSDRLLLSFRPLYHSPIGEVALILAPIAVHVTTGILLRLHRRRATAARYGAESRAERRKLRWPKLSGTSKLGYMLIPLLAVHAGVNRGLPVLVEGGSENVGLGFVAHGFARFPVLSNVVYIGVVGLGIAHFAWGWARWLGKRPEYIVEGGVSGQKRRKRRWWAINMAWALLTGVWLAGGIAIVGRGGVAEGWIAREWDGLYGRIFTDWA</sequence>
<dbReference type="GO" id="GO:0005741">
    <property type="term" value="C:mitochondrial outer membrane"/>
    <property type="evidence" value="ECO:0007669"/>
    <property type="project" value="TreeGrafter"/>
</dbReference>
<feature type="transmembrane region" description="Helical" evidence="2">
    <location>
        <begin position="118"/>
        <end position="141"/>
    </location>
</feature>
<organism evidence="4 5">
    <name type="scientific">Lineolata rhizophorae</name>
    <dbReference type="NCBI Taxonomy" id="578093"/>
    <lineage>
        <taxon>Eukaryota</taxon>
        <taxon>Fungi</taxon>
        <taxon>Dikarya</taxon>
        <taxon>Ascomycota</taxon>
        <taxon>Pezizomycotina</taxon>
        <taxon>Dothideomycetes</taxon>
        <taxon>Dothideomycetes incertae sedis</taxon>
        <taxon>Lineolatales</taxon>
        <taxon>Lineolataceae</taxon>
        <taxon>Lineolata</taxon>
    </lineage>
</organism>
<feature type="transmembrane region" description="Helical" evidence="2">
    <location>
        <begin position="169"/>
        <end position="187"/>
    </location>
</feature>
<dbReference type="PANTHER" id="PTHR38409:SF1">
    <property type="entry name" value="MITOCHONDRIAL ADAPTER PROTEIN MCP1"/>
    <property type="match status" value="1"/>
</dbReference>
<name>A0A6A6NNM8_9PEZI</name>
<proteinExistence type="predicted"/>
<dbReference type="PANTHER" id="PTHR38409">
    <property type="entry name" value="MDM10-COMPLEMENTING PROTEIN 1"/>
    <property type="match status" value="1"/>
</dbReference>
<dbReference type="EMBL" id="MU001698">
    <property type="protein sequence ID" value="KAF2453375.1"/>
    <property type="molecule type" value="Genomic_DNA"/>
</dbReference>
<protein>
    <recommendedName>
        <fullName evidence="3">Mitochondrial adapter protein MCP1 transmembrane domain-containing protein</fullName>
    </recommendedName>
</protein>
<evidence type="ECO:0000259" key="3">
    <source>
        <dbReference type="Pfam" id="PF07950"/>
    </source>
</evidence>
<dbReference type="OrthoDB" id="10259513at2759"/>
<dbReference type="GO" id="GO:0055088">
    <property type="term" value="P:lipid homeostasis"/>
    <property type="evidence" value="ECO:0007669"/>
    <property type="project" value="InterPro"/>
</dbReference>
<dbReference type="Pfam" id="PF07950">
    <property type="entry name" value="MCP1_TM"/>
    <property type="match status" value="1"/>
</dbReference>
<evidence type="ECO:0000256" key="1">
    <source>
        <dbReference type="SAM" id="MobiDB-lite"/>
    </source>
</evidence>
<reference evidence="4" key="1">
    <citation type="journal article" date="2020" name="Stud. Mycol.">
        <title>101 Dothideomycetes genomes: a test case for predicting lifestyles and emergence of pathogens.</title>
        <authorList>
            <person name="Haridas S."/>
            <person name="Albert R."/>
            <person name="Binder M."/>
            <person name="Bloem J."/>
            <person name="Labutti K."/>
            <person name="Salamov A."/>
            <person name="Andreopoulos B."/>
            <person name="Baker S."/>
            <person name="Barry K."/>
            <person name="Bills G."/>
            <person name="Bluhm B."/>
            <person name="Cannon C."/>
            <person name="Castanera R."/>
            <person name="Culley D."/>
            <person name="Daum C."/>
            <person name="Ezra D."/>
            <person name="Gonzalez J."/>
            <person name="Henrissat B."/>
            <person name="Kuo A."/>
            <person name="Liang C."/>
            <person name="Lipzen A."/>
            <person name="Lutzoni F."/>
            <person name="Magnuson J."/>
            <person name="Mondo S."/>
            <person name="Nolan M."/>
            <person name="Ohm R."/>
            <person name="Pangilinan J."/>
            <person name="Park H.-J."/>
            <person name="Ramirez L."/>
            <person name="Alfaro M."/>
            <person name="Sun H."/>
            <person name="Tritt A."/>
            <person name="Yoshinaga Y."/>
            <person name="Zwiers L.-H."/>
            <person name="Turgeon B."/>
            <person name="Goodwin S."/>
            <person name="Spatafora J."/>
            <person name="Crous P."/>
            <person name="Grigoriev I."/>
        </authorList>
    </citation>
    <scope>NUCLEOTIDE SEQUENCE</scope>
    <source>
        <strain evidence="4">ATCC 16933</strain>
    </source>
</reference>
<dbReference type="AlphaFoldDB" id="A0A6A6NNM8"/>
<dbReference type="InterPro" id="IPR039960">
    <property type="entry name" value="MCP1"/>
</dbReference>
<feature type="transmembrane region" description="Helical" evidence="2">
    <location>
        <begin position="78"/>
        <end position="98"/>
    </location>
</feature>
<dbReference type="GO" id="GO:0007005">
    <property type="term" value="P:mitochondrion organization"/>
    <property type="evidence" value="ECO:0007669"/>
    <property type="project" value="TreeGrafter"/>
</dbReference>
<gene>
    <name evidence="4" type="ORF">BDY21DRAFT_310812</name>
</gene>
<keyword evidence="2" id="KW-0812">Transmembrane</keyword>
<feature type="domain" description="Mitochondrial adapter protein MCP1 transmembrane" evidence="3">
    <location>
        <begin position="179"/>
        <end position="289"/>
    </location>
</feature>
<dbReference type="Proteomes" id="UP000799766">
    <property type="component" value="Unassembled WGS sequence"/>
</dbReference>
<evidence type="ECO:0000256" key="2">
    <source>
        <dbReference type="SAM" id="Phobius"/>
    </source>
</evidence>
<keyword evidence="2" id="KW-0472">Membrane</keyword>
<feature type="region of interest" description="Disordered" evidence="1">
    <location>
        <begin position="1"/>
        <end position="37"/>
    </location>
</feature>
<feature type="transmembrane region" description="Helical" evidence="2">
    <location>
        <begin position="220"/>
        <end position="242"/>
    </location>
</feature>
<evidence type="ECO:0000313" key="5">
    <source>
        <dbReference type="Proteomes" id="UP000799766"/>
    </source>
</evidence>
<dbReference type="InterPro" id="IPR012472">
    <property type="entry name" value="MCP1_TM"/>
</dbReference>